<dbReference type="CDD" id="cd17353">
    <property type="entry name" value="MFS_OFA_like"/>
    <property type="match status" value="1"/>
</dbReference>
<evidence type="ECO:0000259" key="5">
    <source>
        <dbReference type="PROSITE" id="PS50850"/>
    </source>
</evidence>
<dbReference type="GO" id="GO:0019531">
    <property type="term" value="F:oxalate transmembrane transporter activity"/>
    <property type="evidence" value="ECO:0007669"/>
    <property type="project" value="InterPro"/>
</dbReference>
<dbReference type="GO" id="GO:0016020">
    <property type="term" value="C:membrane"/>
    <property type="evidence" value="ECO:0007669"/>
    <property type="project" value="InterPro"/>
</dbReference>
<evidence type="ECO:0000313" key="6">
    <source>
        <dbReference type="EMBL" id="GAN99711.1"/>
    </source>
</evidence>
<feature type="transmembrane region" description="Helical" evidence="4">
    <location>
        <begin position="342"/>
        <end position="364"/>
    </location>
</feature>
<dbReference type="Proteomes" id="UP000032683">
    <property type="component" value="Unassembled WGS sequence"/>
</dbReference>
<dbReference type="PROSITE" id="PS50850">
    <property type="entry name" value="MFS"/>
    <property type="match status" value="1"/>
</dbReference>
<name>A0A0D6QA80_KOMXY</name>
<dbReference type="EMBL" id="BANJ01000031">
    <property type="protein sequence ID" value="GAN99711.1"/>
    <property type="molecule type" value="Genomic_DNA"/>
</dbReference>
<feature type="transmembrane region" description="Helical" evidence="4">
    <location>
        <begin position="241"/>
        <end position="261"/>
    </location>
</feature>
<dbReference type="InterPro" id="IPR050327">
    <property type="entry name" value="Proton-linked_MCT"/>
</dbReference>
<dbReference type="InterPro" id="IPR020846">
    <property type="entry name" value="MFS_dom"/>
</dbReference>
<organism evidence="6 7">
    <name type="scientific">Komagataeibacter xylinus NBRC 13693</name>
    <dbReference type="NCBI Taxonomy" id="1234668"/>
    <lineage>
        <taxon>Bacteria</taxon>
        <taxon>Pseudomonadati</taxon>
        <taxon>Pseudomonadota</taxon>
        <taxon>Alphaproteobacteria</taxon>
        <taxon>Acetobacterales</taxon>
        <taxon>Acetobacteraceae</taxon>
        <taxon>Komagataeibacter</taxon>
    </lineage>
</organism>
<feature type="transmembrane region" description="Helical" evidence="4">
    <location>
        <begin position="133"/>
        <end position="152"/>
    </location>
</feature>
<evidence type="ECO:0000256" key="4">
    <source>
        <dbReference type="SAM" id="Phobius"/>
    </source>
</evidence>
<dbReference type="Pfam" id="PF07690">
    <property type="entry name" value="MFS_1"/>
    <property type="match status" value="2"/>
</dbReference>
<dbReference type="PANTHER" id="PTHR11360:SF304">
    <property type="entry name" value="MFS DOMAIN-CONTAINING PROTEIN"/>
    <property type="match status" value="1"/>
</dbReference>
<dbReference type="NCBIfam" id="TIGR04259">
    <property type="entry name" value="oxa_formateAnti"/>
    <property type="match status" value="1"/>
</dbReference>
<feature type="domain" description="Major facilitator superfamily (MFS) profile" evidence="5">
    <location>
        <begin position="1"/>
        <end position="397"/>
    </location>
</feature>
<evidence type="ECO:0000256" key="1">
    <source>
        <dbReference type="ARBA" id="ARBA00022692"/>
    </source>
</evidence>
<dbReference type="SUPFAM" id="SSF103473">
    <property type="entry name" value="MFS general substrate transporter"/>
    <property type="match status" value="1"/>
</dbReference>
<evidence type="ECO:0000256" key="3">
    <source>
        <dbReference type="ARBA" id="ARBA00023136"/>
    </source>
</evidence>
<dbReference type="PANTHER" id="PTHR11360">
    <property type="entry name" value="MONOCARBOXYLATE TRANSPORTER"/>
    <property type="match status" value="1"/>
</dbReference>
<feature type="transmembrane region" description="Helical" evidence="4">
    <location>
        <begin position="306"/>
        <end position="330"/>
    </location>
</feature>
<proteinExistence type="predicted"/>
<keyword evidence="1 4" id="KW-0812">Transmembrane</keyword>
<feature type="transmembrane region" description="Helical" evidence="4">
    <location>
        <begin position="43"/>
        <end position="61"/>
    </location>
</feature>
<gene>
    <name evidence="6" type="ORF">Gxy13693_031_030</name>
</gene>
<feature type="transmembrane region" description="Helical" evidence="4">
    <location>
        <begin position="99"/>
        <end position="121"/>
    </location>
</feature>
<dbReference type="RefSeq" id="WP_048856248.1">
    <property type="nucleotide sequence ID" value="NZ_BANJ01000031.1"/>
</dbReference>
<feature type="transmembrane region" description="Helical" evidence="4">
    <location>
        <begin position="73"/>
        <end position="93"/>
    </location>
</feature>
<feature type="transmembrane region" description="Helical" evidence="4">
    <location>
        <begin position="370"/>
        <end position="393"/>
    </location>
</feature>
<protein>
    <submittedName>
        <fullName evidence="6">Major facilitator superfamily transporter</fullName>
    </submittedName>
</protein>
<accession>A0A0D6QA80</accession>
<keyword evidence="2 4" id="KW-1133">Transmembrane helix</keyword>
<dbReference type="Gene3D" id="1.20.1250.20">
    <property type="entry name" value="MFS general substrate transporter like domains"/>
    <property type="match status" value="2"/>
</dbReference>
<keyword evidence="3 4" id="KW-0472">Membrane</keyword>
<evidence type="ECO:0000256" key="2">
    <source>
        <dbReference type="ARBA" id="ARBA00022989"/>
    </source>
</evidence>
<dbReference type="InterPro" id="IPR036259">
    <property type="entry name" value="MFS_trans_sf"/>
</dbReference>
<dbReference type="InterPro" id="IPR011701">
    <property type="entry name" value="MFS"/>
</dbReference>
<feature type="transmembrane region" description="Helical" evidence="4">
    <location>
        <begin position="281"/>
        <end position="300"/>
    </location>
</feature>
<reference evidence="6 7" key="1">
    <citation type="submission" date="2012-11" db="EMBL/GenBank/DDBJ databases">
        <title>Whole genome sequence of Gluconacetobacter xylinus NBRC 13693.</title>
        <authorList>
            <person name="Azuma Y."/>
            <person name="Higashiura N."/>
            <person name="Hirakawa H."/>
            <person name="Matsushita K."/>
        </authorList>
    </citation>
    <scope>NUCLEOTIDE SEQUENCE [LARGE SCALE GENOMIC DNA]</scope>
    <source>
        <strain evidence="6 7">NBRC 13693</strain>
    </source>
</reference>
<comment type="caution">
    <text evidence="6">The sequence shown here is derived from an EMBL/GenBank/DDBJ whole genome shotgun (WGS) entry which is preliminary data.</text>
</comment>
<feature type="transmembrane region" description="Helical" evidence="4">
    <location>
        <begin position="164"/>
        <end position="183"/>
    </location>
</feature>
<sequence>MTAKKWGQMAAGLICMLSISSPQYVWTLFTPHLRTELSVGAPALQVTFSILIVVQTLFSPVQGWIARHVVPRVLIGAGVIVTGLSWVAAAQVHSLAMLYMTYGLLGGIGTGIVYVGVVSLLMEWFPENRGMAAGMGAAGYGMGAMLTTFPIAHMMAASGWRSTMVVFGLLIAVTGTVAACFLYRPDAHALSTRQQVLWGANTAQVVRSPIFWLMFFMMATMATSGLMVTSQLAQIAADKGVAHLMVWGMAALPLAMTLDRIANGLTRPMFGWISDRIGRELTMTIAFMMEAVALACWIGLSSHPVLFVLLSGVVFLGWGEIFSLFPATLTDTFGTRDASRNYGILYMAQGVGAILGGPLAAWLHEATGGNWGPVFACAIGGDILTATLAFAVLRPMRKRYMARSHIHS</sequence>
<feature type="transmembrane region" description="Helical" evidence="4">
    <location>
        <begin position="210"/>
        <end position="229"/>
    </location>
</feature>
<evidence type="ECO:0000313" key="7">
    <source>
        <dbReference type="Proteomes" id="UP000032683"/>
    </source>
</evidence>
<dbReference type="InterPro" id="IPR026355">
    <property type="entry name" value="Oxa/Form_antiport"/>
</dbReference>
<dbReference type="AlphaFoldDB" id="A0A0D6QA80"/>